<organism evidence="2 3">
    <name type="scientific">Kwoniella dendrophila CBS 6074</name>
    <dbReference type="NCBI Taxonomy" id="1295534"/>
    <lineage>
        <taxon>Eukaryota</taxon>
        <taxon>Fungi</taxon>
        <taxon>Dikarya</taxon>
        <taxon>Basidiomycota</taxon>
        <taxon>Agaricomycotina</taxon>
        <taxon>Tremellomycetes</taxon>
        <taxon>Tremellales</taxon>
        <taxon>Cryptococcaceae</taxon>
        <taxon>Kwoniella</taxon>
    </lineage>
</organism>
<evidence type="ECO:0000313" key="2">
    <source>
        <dbReference type="EMBL" id="WWC90104.1"/>
    </source>
</evidence>
<dbReference type="Proteomes" id="UP001355207">
    <property type="component" value="Chromosome 6"/>
</dbReference>
<feature type="compositionally biased region" description="Low complexity" evidence="1">
    <location>
        <begin position="151"/>
        <end position="165"/>
    </location>
</feature>
<name>A0AAX4JY37_9TREE</name>
<dbReference type="PANTHER" id="PTHR42103">
    <property type="entry name" value="ALPHA/BETA-HYDROLASES SUPERFAMILY PROTEIN"/>
    <property type="match status" value="1"/>
</dbReference>
<proteinExistence type="predicted"/>
<dbReference type="SUPFAM" id="SSF53474">
    <property type="entry name" value="alpha/beta-Hydrolases"/>
    <property type="match status" value="1"/>
</dbReference>
<keyword evidence="3" id="KW-1185">Reference proteome</keyword>
<sequence>MARPDPQNDVWDQRLHPHLRLLLPSSTPPIHLEARLYLPKPFPPSIKPHINRLGEYSTVPKKLEDLDYDVRDGLKDMGVERVIVASHPWGRLGGSMLDPVITQHLIEAVYHPYHSHTTNPSTIEGANPDADILLKSPPRTPQLKNSPTLGSSPKMPNSPKMPSSPRLRNSISEASQPTPSSRLRNSISEQGGSSTNNGQRTRNSISINDASNRARNSISEVPIPSELCGKTAVITYNVRGVGLSGGSQPWLGIGNDPEDLAEIEKIGVGLLGDSVKEVFRFGYSWGSLLTILAPFPNNHLIPLTKTLLVSPPLTVFKGISLLSSKKFPVALKDHKQHLPNDKPVWLVYGDKDEFTGSSSYINFAQEINNGKEANIVKSIEIDDADHLWRRDEGQKLREIIRDWLDS</sequence>
<dbReference type="InterPro" id="IPR029058">
    <property type="entry name" value="AB_hydrolase_fold"/>
</dbReference>
<dbReference type="PANTHER" id="PTHR42103:SF2">
    <property type="entry name" value="AB HYDROLASE-1 DOMAIN-CONTAINING PROTEIN"/>
    <property type="match status" value="1"/>
</dbReference>
<dbReference type="AlphaFoldDB" id="A0AAX4JY37"/>
<feature type="compositionally biased region" description="Polar residues" evidence="1">
    <location>
        <begin position="166"/>
        <end position="211"/>
    </location>
</feature>
<dbReference type="Gene3D" id="3.40.50.1820">
    <property type="entry name" value="alpha/beta hydrolase"/>
    <property type="match status" value="1"/>
</dbReference>
<evidence type="ECO:0000313" key="3">
    <source>
        <dbReference type="Proteomes" id="UP001355207"/>
    </source>
</evidence>
<protein>
    <recommendedName>
        <fullName evidence="4">AB hydrolase-1 domain-containing protein</fullName>
    </recommendedName>
</protein>
<dbReference type="EMBL" id="CP144103">
    <property type="protein sequence ID" value="WWC90104.1"/>
    <property type="molecule type" value="Genomic_DNA"/>
</dbReference>
<evidence type="ECO:0008006" key="4">
    <source>
        <dbReference type="Google" id="ProtNLM"/>
    </source>
</evidence>
<dbReference type="GeneID" id="91095707"/>
<reference evidence="2 3" key="1">
    <citation type="submission" date="2024-01" db="EMBL/GenBank/DDBJ databases">
        <title>Comparative genomics of Cryptococcus and Kwoniella reveals pathogenesis evolution and contrasting modes of karyotype evolution via chromosome fusion or intercentromeric recombination.</title>
        <authorList>
            <person name="Coelho M.A."/>
            <person name="David-Palma M."/>
            <person name="Shea T."/>
            <person name="Bowers K."/>
            <person name="McGinley-Smith S."/>
            <person name="Mohammad A.W."/>
            <person name="Gnirke A."/>
            <person name="Yurkov A.M."/>
            <person name="Nowrousian M."/>
            <person name="Sun S."/>
            <person name="Cuomo C.A."/>
            <person name="Heitman J."/>
        </authorList>
    </citation>
    <scope>NUCLEOTIDE SEQUENCE [LARGE SCALE GENOMIC DNA]</scope>
    <source>
        <strain evidence="2 3">CBS 6074</strain>
    </source>
</reference>
<dbReference type="RefSeq" id="XP_066076867.1">
    <property type="nucleotide sequence ID" value="XM_066220770.1"/>
</dbReference>
<evidence type="ECO:0000256" key="1">
    <source>
        <dbReference type="SAM" id="MobiDB-lite"/>
    </source>
</evidence>
<feature type="region of interest" description="Disordered" evidence="1">
    <location>
        <begin position="117"/>
        <end position="211"/>
    </location>
</feature>
<accession>A0AAX4JY37</accession>
<gene>
    <name evidence="2" type="ORF">L201_005037</name>
</gene>